<organism evidence="2 3">
    <name type="scientific">Corynebacterium phoceense</name>
    <dbReference type="NCBI Taxonomy" id="1686286"/>
    <lineage>
        <taxon>Bacteria</taxon>
        <taxon>Bacillati</taxon>
        <taxon>Actinomycetota</taxon>
        <taxon>Actinomycetes</taxon>
        <taxon>Mycobacteriales</taxon>
        <taxon>Corynebacteriaceae</taxon>
        <taxon>Corynebacterium</taxon>
    </lineage>
</organism>
<keyword evidence="3" id="KW-1185">Reference proteome</keyword>
<reference evidence="2 3" key="1">
    <citation type="submission" date="2019-06" db="EMBL/GenBank/DDBJ databases">
        <title>Draft genome of C. phoceense Strain 272.</title>
        <authorList>
            <person name="Pacheco L.G.C."/>
            <person name="Barberis C.M."/>
            <person name="Almuzara M.N."/>
            <person name="Traglia G.M."/>
            <person name="Santos C.S."/>
            <person name="Rocha D.J.P.G."/>
            <person name="Aguiar E.R.G.R."/>
            <person name="Vay C.A."/>
        </authorList>
    </citation>
    <scope>NUCLEOTIDE SEQUENCE [LARGE SCALE GENOMIC DNA]</scope>
    <source>
        <strain evidence="2 3">272</strain>
    </source>
</reference>
<dbReference type="GO" id="GO:0015833">
    <property type="term" value="P:peptide transport"/>
    <property type="evidence" value="ECO:0007669"/>
    <property type="project" value="TreeGrafter"/>
</dbReference>
<dbReference type="Gene3D" id="3.40.190.10">
    <property type="entry name" value="Periplasmic binding protein-like II"/>
    <property type="match status" value="1"/>
</dbReference>
<dbReference type="Gene3D" id="3.10.105.10">
    <property type="entry name" value="Dipeptide-binding Protein, Domain 3"/>
    <property type="match status" value="1"/>
</dbReference>
<accession>A0A540R6T8</accession>
<dbReference type="PANTHER" id="PTHR30290">
    <property type="entry name" value="PERIPLASMIC BINDING COMPONENT OF ABC TRANSPORTER"/>
    <property type="match status" value="1"/>
</dbReference>
<keyword evidence="2" id="KW-0238">DNA-binding</keyword>
<dbReference type="InterPro" id="IPR000914">
    <property type="entry name" value="SBP_5_dom"/>
</dbReference>
<protein>
    <submittedName>
        <fullName evidence="2">DNA-binding protein</fullName>
    </submittedName>
</protein>
<dbReference type="Gene3D" id="3.90.76.10">
    <property type="entry name" value="Dipeptide-binding Protein, Domain 1"/>
    <property type="match status" value="1"/>
</dbReference>
<sequence>MVTTNAASAFGTATNAQVLSSRLYPAAFVPGPEGQIIPNTDLVKTEELPERADGLRQIRYTISEKATYSDDIPVSCEDFLLAYTAGSMPGTFGSDLPVMASDVEDLQCAAGAKDFTLVLKKDKGGRWRHLFGPGTVLPSHVIAKQVGMSQEELVTALQSWDPTTVEPIADAWRFGFMLTKFDPATQVSYGPFVIDKVGSEGEVVLKRNENYYGDPAALDTLVIWPANADSRTLKDTGALRIADSPSAKPEWLDVSMDDNPYEVESHVGALTDTLTLSEEGLFADKSMRQAFAKCVDAAAMAKASSRVSGVDVPPVYLHTLSAGDPIAAQLKSIGDAHAAVDVQGASAASGTTVRVGYQGPDERLAAMVAALKDACAAAGITIEDSSSDFMSKAYLELDPDTGAPTIDAFLGAVDPLSQYSSADARIGEVEALKKDELALWDSVPAIPVAAQPRTFVVDQSVEGVLPNTGASGIGWNMDRWREGNAPAAASTTR</sequence>
<dbReference type="InterPro" id="IPR039424">
    <property type="entry name" value="SBP_5"/>
</dbReference>
<gene>
    <name evidence="2" type="ORF">EJK80_07460</name>
</gene>
<feature type="domain" description="Solute-binding protein family 5" evidence="1">
    <location>
        <begin position="50"/>
        <end position="387"/>
    </location>
</feature>
<comment type="caution">
    <text evidence="2">The sequence shown here is derived from an EMBL/GenBank/DDBJ whole genome shotgun (WGS) entry which is preliminary data.</text>
</comment>
<dbReference type="AlphaFoldDB" id="A0A540R6T8"/>
<dbReference type="Proteomes" id="UP000318080">
    <property type="component" value="Unassembled WGS sequence"/>
</dbReference>
<evidence type="ECO:0000259" key="1">
    <source>
        <dbReference type="Pfam" id="PF00496"/>
    </source>
</evidence>
<evidence type="ECO:0000313" key="3">
    <source>
        <dbReference type="Proteomes" id="UP000318080"/>
    </source>
</evidence>
<dbReference type="SUPFAM" id="SSF53850">
    <property type="entry name" value="Periplasmic binding protein-like II"/>
    <property type="match status" value="1"/>
</dbReference>
<proteinExistence type="predicted"/>
<dbReference type="STRING" id="1686286.GCA_900092335_01943"/>
<evidence type="ECO:0000313" key="2">
    <source>
        <dbReference type="EMBL" id="TQE43436.1"/>
    </source>
</evidence>
<dbReference type="Pfam" id="PF00496">
    <property type="entry name" value="SBP_bac_5"/>
    <property type="match status" value="1"/>
</dbReference>
<dbReference type="EMBL" id="VHIR01000009">
    <property type="protein sequence ID" value="TQE43436.1"/>
    <property type="molecule type" value="Genomic_DNA"/>
</dbReference>
<name>A0A540R6T8_9CORY</name>
<dbReference type="GO" id="GO:1904680">
    <property type="term" value="F:peptide transmembrane transporter activity"/>
    <property type="evidence" value="ECO:0007669"/>
    <property type="project" value="TreeGrafter"/>
</dbReference>
<dbReference type="GO" id="GO:0003677">
    <property type="term" value="F:DNA binding"/>
    <property type="evidence" value="ECO:0007669"/>
    <property type="project" value="UniProtKB-KW"/>
</dbReference>
<dbReference type="PANTHER" id="PTHR30290:SF65">
    <property type="entry name" value="MONOACYL PHOSPHATIDYLINOSITOL TETRAMANNOSIDE-BINDING PROTEIN LPQW-RELATED"/>
    <property type="match status" value="1"/>
</dbReference>